<dbReference type="OrthoDB" id="7847955at2"/>
<evidence type="ECO:0000259" key="1">
    <source>
        <dbReference type="Pfam" id="PF00534"/>
    </source>
</evidence>
<keyword evidence="3" id="KW-0808">Transferase</keyword>
<gene>
    <name evidence="3" type="ORF">MPPM_2837</name>
</gene>
<protein>
    <submittedName>
        <fullName evidence="3">Group 1 glycosyl transferase</fullName>
    </submittedName>
</protein>
<dbReference type="Pfam" id="PF13439">
    <property type="entry name" value="Glyco_transf_4"/>
    <property type="match status" value="1"/>
</dbReference>
<evidence type="ECO:0000313" key="3">
    <source>
        <dbReference type="EMBL" id="BAU91442.1"/>
    </source>
</evidence>
<dbReference type="InterPro" id="IPR028098">
    <property type="entry name" value="Glyco_trans_4-like_N"/>
</dbReference>
<dbReference type="PANTHER" id="PTHR12526">
    <property type="entry name" value="GLYCOSYLTRANSFERASE"/>
    <property type="match status" value="1"/>
</dbReference>
<dbReference type="EMBL" id="AP014809">
    <property type="protein sequence ID" value="BAU91442.1"/>
    <property type="molecule type" value="Genomic_DNA"/>
</dbReference>
<dbReference type="SUPFAM" id="SSF53756">
    <property type="entry name" value="UDP-Glycosyltransferase/glycogen phosphorylase"/>
    <property type="match status" value="1"/>
</dbReference>
<proteinExistence type="predicted"/>
<feature type="domain" description="Glycosyl transferase family 1" evidence="1">
    <location>
        <begin position="171"/>
        <end position="325"/>
    </location>
</feature>
<dbReference type="GO" id="GO:0016757">
    <property type="term" value="F:glycosyltransferase activity"/>
    <property type="evidence" value="ECO:0007669"/>
    <property type="project" value="InterPro"/>
</dbReference>
<feature type="domain" description="Glycosyltransferase subfamily 4-like N-terminal" evidence="2">
    <location>
        <begin position="9"/>
        <end position="162"/>
    </location>
</feature>
<name>A0A169R481_9HYPH</name>
<dbReference type="Gene3D" id="3.40.50.2000">
    <property type="entry name" value="Glycogen Phosphorylase B"/>
    <property type="match status" value="2"/>
</dbReference>
<dbReference type="Proteomes" id="UP000218288">
    <property type="component" value="Chromosome"/>
</dbReference>
<evidence type="ECO:0000313" key="4">
    <source>
        <dbReference type="Proteomes" id="UP000218288"/>
    </source>
</evidence>
<reference evidence="3 4" key="1">
    <citation type="journal article" date="2016" name="Genome Announc.">
        <title>Complete Genome Sequence of Methylobacterium populi P-1M, Isolated from Pink-Pigmented Household Biofilm.</title>
        <authorList>
            <person name="Morohoshi T."/>
            <person name="Ikeda T."/>
        </authorList>
    </citation>
    <scope>NUCLEOTIDE SEQUENCE [LARGE SCALE GENOMIC DNA]</scope>
    <source>
        <strain evidence="3 4">P-1M</strain>
    </source>
</reference>
<dbReference type="Pfam" id="PF00534">
    <property type="entry name" value="Glycos_transf_1"/>
    <property type="match status" value="1"/>
</dbReference>
<dbReference type="AlphaFoldDB" id="A0A169R481"/>
<evidence type="ECO:0000259" key="2">
    <source>
        <dbReference type="Pfam" id="PF13439"/>
    </source>
</evidence>
<organism evidence="3 4">
    <name type="scientific">Methylorubrum populi</name>
    <dbReference type="NCBI Taxonomy" id="223967"/>
    <lineage>
        <taxon>Bacteria</taxon>
        <taxon>Pseudomonadati</taxon>
        <taxon>Pseudomonadota</taxon>
        <taxon>Alphaproteobacteria</taxon>
        <taxon>Hyphomicrobiales</taxon>
        <taxon>Methylobacteriaceae</taxon>
        <taxon>Methylorubrum</taxon>
    </lineage>
</organism>
<dbReference type="InterPro" id="IPR001296">
    <property type="entry name" value="Glyco_trans_1"/>
</dbReference>
<dbReference type="RefSeq" id="WP_096485548.1">
    <property type="nucleotide sequence ID" value="NZ_AP014809.1"/>
</dbReference>
<sequence length="361" mass="39139">MYVHALAGGGAERVWAILATEFCKLGHEVVVAVDYEARENRAHLSPDARLVVLGGGHLRSTARLAGLIRRERPDVTISALASSNLKHTVAAVLAGRLRRSVITYHGYTANERGLLSRIGYLATPLLTRMAARTIAVSDGLARYLQERLAADPSRLSRIYNPVLSDRVAEKAPNRTVPVILSVGRLDHAKDHQTLLRAFAKVRQPSARLVILGEGVEHASLAAEIDRLGLSDRVELRGYVMEPWSAFAEASCLVLSSRVEAFGLAVVEALAHGMPVVATDCDGPREILLDPALGVIVPVGDAAKMAEAIEVVLEDPGDADRRRRRAADFSPRRAATAYDALFEAILEQDSRVRRPLSGRHGT</sequence>
<dbReference type="CDD" id="cd03811">
    <property type="entry name" value="GT4_GT28_WabH-like"/>
    <property type="match status" value="1"/>
</dbReference>
<accession>A0A169R481</accession>